<accession>A0ABV8RGF2</accession>
<protein>
    <submittedName>
        <fullName evidence="4">Tetratricopeptide repeat protein</fullName>
    </submittedName>
</protein>
<keyword evidence="1" id="KW-0802">TPR repeat</keyword>
<feature type="chain" id="PRO_5046713193" evidence="3">
    <location>
        <begin position="24"/>
        <end position="669"/>
    </location>
</feature>
<gene>
    <name evidence="4" type="ORF">ACFOWX_05060</name>
</gene>
<organism evidence="4 5">
    <name type="scientific">Sphingorhabdus arenilitoris</name>
    <dbReference type="NCBI Taxonomy" id="1490041"/>
    <lineage>
        <taxon>Bacteria</taxon>
        <taxon>Pseudomonadati</taxon>
        <taxon>Pseudomonadota</taxon>
        <taxon>Alphaproteobacteria</taxon>
        <taxon>Sphingomonadales</taxon>
        <taxon>Sphingomonadaceae</taxon>
        <taxon>Sphingorhabdus</taxon>
    </lineage>
</organism>
<dbReference type="SUPFAM" id="SSF48452">
    <property type="entry name" value="TPR-like"/>
    <property type="match status" value="1"/>
</dbReference>
<dbReference type="PROSITE" id="PS50005">
    <property type="entry name" value="TPR"/>
    <property type="match status" value="1"/>
</dbReference>
<dbReference type="RefSeq" id="WP_381421943.1">
    <property type="nucleotide sequence ID" value="NZ_JBHSDH010000013.1"/>
</dbReference>
<evidence type="ECO:0000256" key="2">
    <source>
        <dbReference type="SAM" id="MobiDB-lite"/>
    </source>
</evidence>
<dbReference type="Gene3D" id="1.25.40.10">
    <property type="entry name" value="Tetratricopeptide repeat domain"/>
    <property type="match status" value="1"/>
</dbReference>
<keyword evidence="5" id="KW-1185">Reference proteome</keyword>
<feature type="region of interest" description="Disordered" evidence="2">
    <location>
        <begin position="549"/>
        <end position="581"/>
    </location>
</feature>
<feature type="repeat" description="TPR" evidence="1">
    <location>
        <begin position="59"/>
        <end position="92"/>
    </location>
</feature>
<dbReference type="InterPro" id="IPR019734">
    <property type="entry name" value="TPR_rpt"/>
</dbReference>
<evidence type="ECO:0000313" key="4">
    <source>
        <dbReference type="EMBL" id="MFC4291784.1"/>
    </source>
</evidence>
<name>A0ABV8RGF2_9SPHN</name>
<feature type="region of interest" description="Disordered" evidence="2">
    <location>
        <begin position="442"/>
        <end position="468"/>
    </location>
</feature>
<evidence type="ECO:0000256" key="3">
    <source>
        <dbReference type="SAM" id="SignalP"/>
    </source>
</evidence>
<feature type="signal peptide" evidence="3">
    <location>
        <begin position="1"/>
        <end position="23"/>
    </location>
</feature>
<feature type="region of interest" description="Disordered" evidence="2">
    <location>
        <begin position="269"/>
        <end position="291"/>
    </location>
</feature>
<comment type="caution">
    <text evidence="4">The sequence shown here is derived from an EMBL/GenBank/DDBJ whole genome shotgun (WGS) entry which is preliminary data.</text>
</comment>
<sequence length="669" mass="69328">MILLRPLMILALAAGFTPLSAYAQAGPSAAEIKASNERELNSELLRSALRRIASRPTDVDALVDAGNAALALQDANAALNFFTRANGLQPNDGRIKLGLATASVRTENPFEALRYFDEAVKLGISDRTAAADRAVAFDLLGNFDRAQQDYALARTADNSEALAIKQAVSLSLSGKAKEADAMLLPYLQNNSGEAWRARAFMLAARGDTRESVRVTQGFMDPNSASRFEPFLRKMPELTGAQQAAAIYFGHFPARNIGRDSPEIRDTASRYAAADPQPKGNNRLIPAGKPLGKNEAAPVQAAATSPAAAATVPSISPAAAAPKVATLPANNRSGAITSAAGGSFKNDVARTRILAAEQAANSLSLVQTPPPFGSAPGTQGGNIAAVGPSNGRLILPRMPVIQNGVAVRTNDAAPAAPQAAPAANTQNALPQAAEVAPSIAASPLPSTAASPPAPIAASAPSTDSVPSVDNFQPKLAQAEIPAPAPAQLPAAPPVESSPVGNAPTLAAPPSVASEKPADVPKSFDLGAIVDAIEVPASEKKPSVTPVDLSKIKVASAPPPNPKPAVKPAEPAKSKDTKSPAETYPARTWVQIATGEVSAFKGDMRRHTGKNPDLFKGMAGWSSPWKNLNRLVIGPFDDLKAARKWESDFRAAGGDGFVWQSGDGTVVEKLK</sequence>
<dbReference type="EMBL" id="JBHSDH010000013">
    <property type="protein sequence ID" value="MFC4291784.1"/>
    <property type="molecule type" value="Genomic_DNA"/>
</dbReference>
<feature type="region of interest" description="Disordered" evidence="2">
    <location>
        <begin position="484"/>
        <end position="517"/>
    </location>
</feature>
<dbReference type="InterPro" id="IPR011990">
    <property type="entry name" value="TPR-like_helical_dom_sf"/>
</dbReference>
<dbReference type="Proteomes" id="UP001595887">
    <property type="component" value="Unassembled WGS sequence"/>
</dbReference>
<reference evidence="5" key="1">
    <citation type="journal article" date="2019" name="Int. J. Syst. Evol. Microbiol.">
        <title>The Global Catalogue of Microorganisms (GCM) 10K type strain sequencing project: providing services to taxonomists for standard genome sequencing and annotation.</title>
        <authorList>
            <consortium name="The Broad Institute Genomics Platform"/>
            <consortium name="The Broad Institute Genome Sequencing Center for Infectious Disease"/>
            <person name="Wu L."/>
            <person name="Ma J."/>
        </authorList>
    </citation>
    <scope>NUCLEOTIDE SEQUENCE [LARGE SCALE GENOMIC DNA]</scope>
    <source>
        <strain evidence="5">CECT 8531</strain>
    </source>
</reference>
<proteinExistence type="predicted"/>
<keyword evidence="3" id="KW-0732">Signal</keyword>
<feature type="compositionally biased region" description="Basic and acidic residues" evidence="2">
    <location>
        <begin position="568"/>
        <end position="577"/>
    </location>
</feature>
<evidence type="ECO:0000313" key="5">
    <source>
        <dbReference type="Proteomes" id="UP001595887"/>
    </source>
</evidence>
<evidence type="ECO:0000256" key="1">
    <source>
        <dbReference type="PROSITE-ProRule" id="PRU00339"/>
    </source>
</evidence>
<feature type="compositionally biased region" description="Low complexity" evidence="2">
    <location>
        <begin position="442"/>
        <end position="461"/>
    </location>
</feature>